<evidence type="ECO:0000256" key="3">
    <source>
        <dbReference type="ARBA" id="ARBA00022801"/>
    </source>
</evidence>
<dbReference type="InterPro" id="IPR001940">
    <property type="entry name" value="Peptidase_S1C"/>
</dbReference>
<dbReference type="SMART" id="SM00228">
    <property type="entry name" value="PDZ"/>
    <property type="match status" value="1"/>
</dbReference>
<proteinExistence type="inferred from homology"/>
<organism evidence="7 8">
    <name type="scientific">Paenibacillus antri</name>
    <dbReference type="NCBI Taxonomy" id="2582848"/>
    <lineage>
        <taxon>Bacteria</taxon>
        <taxon>Bacillati</taxon>
        <taxon>Bacillota</taxon>
        <taxon>Bacilli</taxon>
        <taxon>Bacillales</taxon>
        <taxon>Paenibacillaceae</taxon>
        <taxon>Paenibacillus</taxon>
    </lineage>
</organism>
<evidence type="ECO:0000256" key="1">
    <source>
        <dbReference type="ARBA" id="ARBA00010541"/>
    </source>
</evidence>
<comment type="similarity">
    <text evidence="1">Belongs to the peptidase S1C family.</text>
</comment>
<dbReference type="SUPFAM" id="SSF50494">
    <property type="entry name" value="Trypsin-like serine proteases"/>
    <property type="match status" value="1"/>
</dbReference>
<dbReference type="Pfam" id="PF13180">
    <property type="entry name" value="PDZ_2"/>
    <property type="match status" value="1"/>
</dbReference>
<feature type="signal peptide" evidence="5">
    <location>
        <begin position="1"/>
        <end position="27"/>
    </location>
</feature>
<dbReference type="PANTHER" id="PTHR22939">
    <property type="entry name" value="SERINE PROTEASE FAMILY S1C HTRA-RELATED"/>
    <property type="match status" value="1"/>
</dbReference>
<dbReference type="EMBL" id="VCIW01000019">
    <property type="protein sequence ID" value="TLS49756.1"/>
    <property type="molecule type" value="Genomic_DNA"/>
</dbReference>
<keyword evidence="5" id="KW-0732">Signal</keyword>
<dbReference type="Pfam" id="PF13365">
    <property type="entry name" value="Trypsin_2"/>
    <property type="match status" value="1"/>
</dbReference>
<comment type="caution">
    <text evidence="7">The sequence shown here is derived from an EMBL/GenBank/DDBJ whole genome shotgun (WGS) entry which is preliminary data.</text>
</comment>
<keyword evidence="8" id="KW-1185">Reference proteome</keyword>
<dbReference type="PRINTS" id="PR00834">
    <property type="entry name" value="PROTEASES2C"/>
</dbReference>
<dbReference type="RefSeq" id="WP_138196909.1">
    <property type="nucleotide sequence ID" value="NZ_VCIW01000019.1"/>
</dbReference>
<dbReference type="SUPFAM" id="SSF50156">
    <property type="entry name" value="PDZ domain-like"/>
    <property type="match status" value="1"/>
</dbReference>
<evidence type="ECO:0000313" key="7">
    <source>
        <dbReference type="EMBL" id="TLS49756.1"/>
    </source>
</evidence>
<evidence type="ECO:0000256" key="5">
    <source>
        <dbReference type="SAM" id="SignalP"/>
    </source>
</evidence>
<name>A0A5R9G5Z6_9BACL</name>
<dbReference type="InterPro" id="IPR009003">
    <property type="entry name" value="Peptidase_S1_PA"/>
</dbReference>
<dbReference type="PROSITE" id="PS50106">
    <property type="entry name" value="PDZ"/>
    <property type="match status" value="1"/>
</dbReference>
<evidence type="ECO:0000256" key="2">
    <source>
        <dbReference type="ARBA" id="ARBA00022670"/>
    </source>
</evidence>
<accession>A0A5R9G5Z6</accession>
<dbReference type="Proteomes" id="UP000309676">
    <property type="component" value="Unassembled WGS sequence"/>
</dbReference>
<dbReference type="InterPro" id="IPR036034">
    <property type="entry name" value="PDZ_sf"/>
</dbReference>
<dbReference type="GO" id="GO:0004252">
    <property type="term" value="F:serine-type endopeptidase activity"/>
    <property type="evidence" value="ECO:0007669"/>
    <property type="project" value="InterPro"/>
</dbReference>
<keyword evidence="4" id="KW-0720">Serine protease</keyword>
<dbReference type="GO" id="GO:0006508">
    <property type="term" value="P:proteolysis"/>
    <property type="evidence" value="ECO:0007669"/>
    <property type="project" value="UniProtKB-KW"/>
</dbReference>
<dbReference type="AlphaFoldDB" id="A0A5R9G5Z6"/>
<sequence>MKPYVWKVSGWVAAVAVTATIAAQASAAGAGGQGTPITAKEINGEVYLKAKEVLEQFGGSGIYNQKDGKFVYVEEKSVSAVVEKVSPAVVAIIGRPSESDQRTTVNRNDLIHGTGFIVKTDGWILTNAHVVKDLKEITVVTAAGKTFAGKRTHIDEESDLALVKIEAKQLPVAAFSKTDAAVGESVVAIGTPISFALRNSISVGVVSGVQRSLHSKYMLLQTDAAINPGNSGGPLVNLNGEVVGINTLKFAAVGVENLGFSIPADTAEYVMKHFFAYGKVKRPSLGVELEESWAALIGLPTTDPLKVKFVSKDSPAQKAGIKAGDVIYSINDVNVNTLVGYNELLKNYLPGDKAKIMLMSNGDLIRKEVTFGEAKELGDE</sequence>
<keyword evidence="2 7" id="KW-0645">Protease</keyword>
<protein>
    <submittedName>
        <fullName evidence="7">Trypsin-like serine protease</fullName>
    </submittedName>
</protein>
<evidence type="ECO:0000259" key="6">
    <source>
        <dbReference type="PROSITE" id="PS50106"/>
    </source>
</evidence>
<dbReference type="Gene3D" id="2.40.10.10">
    <property type="entry name" value="Trypsin-like serine proteases"/>
    <property type="match status" value="2"/>
</dbReference>
<dbReference type="Gene3D" id="2.30.42.10">
    <property type="match status" value="1"/>
</dbReference>
<dbReference type="InterPro" id="IPR001478">
    <property type="entry name" value="PDZ"/>
</dbReference>
<evidence type="ECO:0000256" key="4">
    <source>
        <dbReference type="ARBA" id="ARBA00022825"/>
    </source>
</evidence>
<dbReference type="OrthoDB" id="9758917at2"/>
<dbReference type="InterPro" id="IPR043504">
    <property type="entry name" value="Peptidase_S1_PA_chymotrypsin"/>
</dbReference>
<feature type="chain" id="PRO_5039278012" evidence="5">
    <location>
        <begin position="28"/>
        <end position="380"/>
    </location>
</feature>
<dbReference type="PANTHER" id="PTHR22939:SF129">
    <property type="entry name" value="SERINE PROTEASE HTRA2, MITOCHONDRIAL"/>
    <property type="match status" value="1"/>
</dbReference>
<keyword evidence="3" id="KW-0378">Hydrolase</keyword>
<reference evidence="7 8" key="1">
    <citation type="submission" date="2019-05" db="EMBL/GenBank/DDBJ databases">
        <authorList>
            <person name="Narsing Rao M.P."/>
            <person name="Li W.J."/>
        </authorList>
    </citation>
    <scope>NUCLEOTIDE SEQUENCE [LARGE SCALE GENOMIC DNA]</scope>
    <source>
        <strain evidence="7 8">SYSU_K30003</strain>
    </source>
</reference>
<gene>
    <name evidence="7" type="ORF">FE782_24115</name>
</gene>
<evidence type="ECO:0000313" key="8">
    <source>
        <dbReference type="Proteomes" id="UP000309676"/>
    </source>
</evidence>
<feature type="domain" description="PDZ" evidence="6">
    <location>
        <begin position="286"/>
        <end position="335"/>
    </location>
</feature>